<proteinExistence type="predicted"/>
<organism evidence="1 2">
    <name type="scientific">Puccinia striiformis f. sp. tritici</name>
    <dbReference type="NCBI Taxonomy" id="168172"/>
    <lineage>
        <taxon>Eukaryota</taxon>
        <taxon>Fungi</taxon>
        <taxon>Dikarya</taxon>
        <taxon>Basidiomycota</taxon>
        <taxon>Pucciniomycotina</taxon>
        <taxon>Pucciniomycetes</taxon>
        <taxon>Pucciniales</taxon>
        <taxon>Pucciniaceae</taxon>
        <taxon>Puccinia</taxon>
    </lineage>
</organism>
<evidence type="ECO:0000313" key="2">
    <source>
        <dbReference type="Proteomes" id="UP001060170"/>
    </source>
</evidence>
<dbReference type="EMBL" id="CM045882">
    <property type="protein sequence ID" value="KAI7935447.1"/>
    <property type="molecule type" value="Genomic_DNA"/>
</dbReference>
<reference evidence="2" key="2">
    <citation type="journal article" date="2018" name="Mol. Plant Microbe Interact.">
        <title>Genome sequence resources for the wheat stripe rust pathogen (Puccinia striiformis f. sp. tritici) and the barley stripe rust pathogen (Puccinia striiformis f. sp. hordei).</title>
        <authorList>
            <person name="Xia C."/>
            <person name="Wang M."/>
            <person name="Yin C."/>
            <person name="Cornejo O.E."/>
            <person name="Hulbert S.H."/>
            <person name="Chen X."/>
        </authorList>
    </citation>
    <scope>NUCLEOTIDE SEQUENCE [LARGE SCALE GENOMIC DNA]</scope>
    <source>
        <strain evidence="2">93-210</strain>
    </source>
</reference>
<protein>
    <submittedName>
        <fullName evidence="1">Uncharacterized protein</fullName>
    </submittedName>
</protein>
<reference evidence="1 2" key="3">
    <citation type="journal article" date="2022" name="Microbiol. Spectr.">
        <title>Folding features and dynamics of 3D genome architecture in plant fungal pathogens.</title>
        <authorList>
            <person name="Xia C."/>
        </authorList>
    </citation>
    <scope>NUCLEOTIDE SEQUENCE [LARGE SCALE GENOMIC DNA]</scope>
    <source>
        <strain evidence="1 2">93-210</strain>
    </source>
</reference>
<keyword evidence="2" id="KW-1185">Reference proteome</keyword>
<sequence length="157" mass="18041">MIWAVKRLKDHVISRERPENFPEKKNRNTFVFYRRSVKCDPTESLPDLLERTIPSQPDRSIIHLFMSIDLKPSSSDHHHHHPSLPMIPHIRISTLPASGILYPNYTLTSLAPAIGLLALAREARVSLGFCIPESDLLRFHSIAFNLINFVRTDLKLK</sequence>
<gene>
    <name evidence="1" type="ORF">MJO28_016318</name>
</gene>
<accession>A0ACC0DN26</accession>
<evidence type="ECO:0000313" key="1">
    <source>
        <dbReference type="EMBL" id="KAI7935447.1"/>
    </source>
</evidence>
<dbReference type="Proteomes" id="UP001060170">
    <property type="component" value="Chromosome 18"/>
</dbReference>
<comment type="caution">
    <text evidence="1">The sequence shown here is derived from an EMBL/GenBank/DDBJ whole genome shotgun (WGS) entry which is preliminary data.</text>
</comment>
<name>A0ACC0DN26_9BASI</name>
<reference evidence="2" key="1">
    <citation type="journal article" date="2018" name="BMC Genomics">
        <title>Genomic insights into host adaptation between the wheat stripe rust pathogen (Puccinia striiformis f. sp. tritici) and the barley stripe rust pathogen (Puccinia striiformis f. sp. hordei).</title>
        <authorList>
            <person name="Xia C."/>
            <person name="Wang M."/>
            <person name="Yin C."/>
            <person name="Cornejo O.E."/>
            <person name="Hulbert S.H."/>
            <person name="Chen X."/>
        </authorList>
    </citation>
    <scope>NUCLEOTIDE SEQUENCE [LARGE SCALE GENOMIC DNA]</scope>
    <source>
        <strain evidence="2">93-210</strain>
    </source>
</reference>